<dbReference type="EMBL" id="JAOYFB010000001">
    <property type="protein sequence ID" value="KAK4005288.1"/>
    <property type="molecule type" value="Genomic_DNA"/>
</dbReference>
<evidence type="ECO:0000313" key="2">
    <source>
        <dbReference type="Proteomes" id="UP001234178"/>
    </source>
</evidence>
<sequence length="76" mass="8801">MFLAIKKKYFLFDNVSLQILNLASYRPELAPSDSAAPCGDLMHYNTKRYAFPAKIRLVQHFRRERGSRKVTPGVQE</sequence>
<protein>
    <submittedName>
        <fullName evidence="1">Uncharacterized protein</fullName>
    </submittedName>
</protein>
<evidence type="ECO:0000313" key="1">
    <source>
        <dbReference type="EMBL" id="KAK4005288.1"/>
    </source>
</evidence>
<accession>A0ABQ9YXB4</accession>
<organism evidence="1 2">
    <name type="scientific">Daphnia magna</name>
    <dbReference type="NCBI Taxonomy" id="35525"/>
    <lineage>
        <taxon>Eukaryota</taxon>
        <taxon>Metazoa</taxon>
        <taxon>Ecdysozoa</taxon>
        <taxon>Arthropoda</taxon>
        <taxon>Crustacea</taxon>
        <taxon>Branchiopoda</taxon>
        <taxon>Diplostraca</taxon>
        <taxon>Cladocera</taxon>
        <taxon>Anomopoda</taxon>
        <taxon>Daphniidae</taxon>
        <taxon>Daphnia</taxon>
    </lineage>
</organism>
<name>A0ABQ9YXB4_9CRUS</name>
<reference evidence="1 2" key="1">
    <citation type="journal article" date="2023" name="Nucleic Acids Res.">
        <title>The hologenome of Daphnia magna reveals possible DNA methylation and microbiome-mediated evolution of the host genome.</title>
        <authorList>
            <person name="Chaturvedi A."/>
            <person name="Li X."/>
            <person name="Dhandapani V."/>
            <person name="Marshall H."/>
            <person name="Kissane S."/>
            <person name="Cuenca-Cambronero M."/>
            <person name="Asole G."/>
            <person name="Calvet F."/>
            <person name="Ruiz-Romero M."/>
            <person name="Marangio P."/>
            <person name="Guigo R."/>
            <person name="Rago D."/>
            <person name="Mirbahai L."/>
            <person name="Eastwood N."/>
            <person name="Colbourne J.K."/>
            <person name="Zhou J."/>
            <person name="Mallon E."/>
            <person name="Orsini L."/>
        </authorList>
    </citation>
    <scope>NUCLEOTIDE SEQUENCE [LARGE SCALE GENOMIC DNA]</scope>
    <source>
        <strain evidence="1">LRV0_1</strain>
    </source>
</reference>
<proteinExistence type="predicted"/>
<dbReference type="Proteomes" id="UP001234178">
    <property type="component" value="Unassembled WGS sequence"/>
</dbReference>
<keyword evidence="2" id="KW-1185">Reference proteome</keyword>
<gene>
    <name evidence="1" type="ORF">OUZ56_007005</name>
</gene>
<comment type="caution">
    <text evidence="1">The sequence shown here is derived from an EMBL/GenBank/DDBJ whole genome shotgun (WGS) entry which is preliminary data.</text>
</comment>